<sequence length="466" mass="51057">MTNKTDLRVSIIGAGMGGLAAALAFAKKGFTNIHVYEDAPALGFVGAGIQMAPNMIRLLDQLGVWAKSSIKDEATQVEEVVIHDGASNKLLVRVPMTDIGDKYEYPHYAGHRASLAEGIYDAAKAEPAVKFHFKKTLQYVEDFGPGKAKFIVKDENGKPQIVETDVLIGADGIKSKVRESILAHLNLAADILETGTAAYRILLPRELLEPHPYLMYMLNSNTVRRWIGENRHIIAYPIHNHSIFNIASVQPDVNFAGATNATWTNKGSKKAMKQVFEDFNPIVQQLLDLVPGDDVVEWRLRCHKPLDTWTCGAVTLLGDACHPTLPHLSQGAAMAIEDAATLAEALSLMPGDGSDREAIETTLKVYELLRKPRTSTLVDLAVQSAQALHLGAGNAREERDRQFAAAAKTGTAPVPDRWFVHTDKGLKCTAELSHFLRRTILWNFVAAIRGTATECERFADEMSGLT</sequence>
<evidence type="ECO:0000256" key="2">
    <source>
        <dbReference type="ARBA" id="ARBA00022630"/>
    </source>
</evidence>
<dbReference type="GO" id="GO:0071949">
    <property type="term" value="F:FAD binding"/>
    <property type="evidence" value="ECO:0007669"/>
    <property type="project" value="InterPro"/>
</dbReference>
<evidence type="ECO:0000256" key="1">
    <source>
        <dbReference type="ARBA" id="ARBA00007992"/>
    </source>
</evidence>
<dbReference type="AlphaFoldDB" id="A0A8H6GDV4"/>
<dbReference type="GO" id="GO:0004497">
    <property type="term" value="F:monooxygenase activity"/>
    <property type="evidence" value="ECO:0007669"/>
    <property type="project" value="UniProtKB-KW"/>
</dbReference>
<dbReference type="SUPFAM" id="SSF54373">
    <property type="entry name" value="FAD-linked reductases, C-terminal domain"/>
    <property type="match status" value="1"/>
</dbReference>
<evidence type="ECO:0000313" key="8">
    <source>
        <dbReference type="Proteomes" id="UP000593570"/>
    </source>
</evidence>
<evidence type="ECO:0000256" key="5">
    <source>
        <dbReference type="ARBA" id="ARBA00023033"/>
    </source>
</evidence>
<dbReference type="InterPro" id="IPR050493">
    <property type="entry name" value="FAD-dep_Monooxygenase_BioMet"/>
</dbReference>
<evidence type="ECO:0000256" key="4">
    <source>
        <dbReference type="ARBA" id="ARBA00023002"/>
    </source>
</evidence>
<dbReference type="InterPro" id="IPR002938">
    <property type="entry name" value="FAD-bd"/>
</dbReference>
<dbReference type="Proteomes" id="UP000593570">
    <property type="component" value="Unassembled WGS sequence"/>
</dbReference>
<dbReference type="Pfam" id="PF01494">
    <property type="entry name" value="FAD_binding_3"/>
    <property type="match status" value="1"/>
</dbReference>
<dbReference type="FunFam" id="3.50.50.60:FF:000115">
    <property type="entry name" value="Salicylate hydroxylase, putative"/>
    <property type="match status" value="1"/>
</dbReference>
<name>A0A8H6GDV4_FUSOX</name>
<dbReference type="Gene3D" id="3.50.50.60">
    <property type="entry name" value="FAD/NAD(P)-binding domain"/>
    <property type="match status" value="1"/>
</dbReference>
<dbReference type="SUPFAM" id="SSF51905">
    <property type="entry name" value="FAD/NAD(P)-binding domain"/>
    <property type="match status" value="1"/>
</dbReference>
<accession>A0A8H6GDV4</accession>
<reference evidence="7 8" key="1">
    <citation type="journal article" date="2020" name="bioRxiv">
        <title>A chromosome-scale genome assembly for the Fusarium oxysporum strain Fo5176 to establish a model Arabidopsis-fungal pathosystem.</title>
        <authorList>
            <person name="Fokkens L."/>
            <person name="Guo L."/>
            <person name="Dora S."/>
            <person name="Wang B."/>
            <person name="Ye K."/>
            <person name="Sanchez-Rodriguez C."/>
            <person name="Croll D."/>
        </authorList>
    </citation>
    <scope>NUCLEOTIDE SEQUENCE [LARGE SCALE GENOMIC DNA]</scope>
    <source>
        <strain evidence="7 8">Fo5176</strain>
    </source>
</reference>
<keyword evidence="2" id="KW-0285">Flavoprotein</keyword>
<keyword evidence="3" id="KW-0274">FAD</keyword>
<dbReference type="PANTHER" id="PTHR13789">
    <property type="entry name" value="MONOOXYGENASE"/>
    <property type="match status" value="1"/>
</dbReference>
<feature type="domain" description="FAD-binding" evidence="6">
    <location>
        <begin position="7"/>
        <end position="379"/>
    </location>
</feature>
<dbReference type="PANTHER" id="PTHR13789:SF147">
    <property type="entry name" value="PUTATIVE (AFU_ORTHOLOGUE AFUA_2G01950)-RELATED"/>
    <property type="match status" value="1"/>
</dbReference>
<gene>
    <name evidence="7" type="ORF">HZS61_003421</name>
</gene>
<organism evidence="7 8">
    <name type="scientific">Fusarium oxysporum f. sp. conglutinans</name>
    <dbReference type="NCBI Taxonomy" id="100902"/>
    <lineage>
        <taxon>Eukaryota</taxon>
        <taxon>Fungi</taxon>
        <taxon>Dikarya</taxon>
        <taxon>Ascomycota</taxon>
        <taxon>Pezizomycotina</taxon>
        <taxon>Sordariomycetes</taxon>
        <taxon>Hypocreomycetidae</taxon>
        <taxon>Hypocreales</taxon>
        <taxon>Nectriaceae</taxon>
        <taxon>Fusarium</taxon>
        <taxon>Fusarium oxysporum species complex</taxon>
    </lineage>
</organism>
<dbReference type="PRINTS" id="PR00420">
    <property type="entry name" value="RNGMNOXGNASE"/>
</dbReference>
<keyword evidence="5" id="KW-0503">Monooxygenase</keyword>
<proteinExistence type="inferred from homology"/>
<dbReference type="InterPro" id="IPR036188">
    <property type="entry name" value="FAD/NAD-bd_sf"/>
</dbReference>
<dbReference type="EMBL" id="JACDXP010000012">
    <property type="protein sequence ID" value="KAF6516218.1"/>
    <property type="molecule type" value="Genomic_DNA"/>
</dbReference>
<evidence type="ECO:0000256" key="3">
    <source>
        <dbReference type="ARBA" id="ARBA00022827"/>
    </source>
</evidence>
<comment type="caution">
    <text evidence="7">The sequence shown here is derived from an EMBL/GenBank/DDBJ whole genome shotgun (WGS) entry which is preliminary data.</text>
</comment>
<comment type="similarity">
    <text evidence="1">Belongs to the paxM FAD-dependent monooxygenase family.</text>
</comment>
<protein>
    <recommendedName>
        <fullName evidence="6">FAD-binding domain-containing protein</fullName>
    </recommendedName>
</protein>
<evidence type="ECO:0000259" key="6">
    <source>
        <dbReference type="Pfam" id="PF01494"/>
    </source>
</evidence>
<evidence type="ECO:0000313" key="7">
    <source>
        <dbReference type="EMBL" id="KAF6516218.1"/>
    </source>
</evidence>
<keyword evidence="4" id="KW-0560">Oxidoreductase</keyword>